<proteinExistence type="predicted"/>
<reference evidence="2 3" key="1">
    <citation type="submission" date="2017-11" db="EMBL/GenBank/DDBJ databases">
        <title>Draft genome sequence of environmental isolate Aeromonas lusitania sp. nov. MDC 2473.</title>
        <authorList>
            <person name="Colston S.M."/>
            <person name="Navarro A."/>
            <person name="Martinez-Murcia A.J."/>
            <person name="Graf J."/>
        </authorList>
    </citation>
    <scope>NUCLEOTIDE SEQUENCE [LARGE SCALE GENOMIC DNA]</scope>
    <source>
        <strain evidence="2 3">MDC 2473</strain>
    </source>
</reference>
<protein>
    <submittedName>
        <fullName evidence="2">Uncharacterized protein</fullName>
    </submittedName>
</protein>
<evidence type="ECO:0000256" key="1">
    <source>
        <dbReference type="SAM" id="Phobius"/>
    </source>
</evidence>
<accession>A0A2M8HBK6</accession>
<feature type="transmembrane region" description="Helical" evidence="1">
    <location>
        <begin position="66"/>
        <end position="85"/>
    </location>
</feature>
<gene>
    <name evidence="2" type="ORF">CUC44_07825</name>
</gene>
<keyword evidence="1" id="KW-1133">Transmembrane helix</keyword>
<evidence type="ECO:0000313" key="3">
    <source>
        <dbReference type="Proteomes" id="UP000232060"/>
    </source>
</evidence>
<feature type="transmembrane region" description="Helical" evidence="1">
    <location>
        <begin position="27"/>
        <end position="46"/>
    </location>
</feature>
<comment type="caution">
    <text evidence="2">The sequence shown here is derived from an EMBL/GenBank/DDBJ whole genome shotgun (WGS) entry which is preliminary data.</text>
</comment>
<sequence length="106" mass="12608">MSKHQLGKEMIIRNGSRRSWGYRLRDLLLLLLTWGSWLFLALQPWFNYLDKGDEVSFIGSLGWLALGQLFLALIIGLFLLIHTWAKYNKLLHRLMQQRAKRRNEPR</sequence>
<evidence type="ECO:0000313" key="2">
    <source>
        <dbReference type="EMBL" id="PJC93851.1"/>
    </source>
</evidence>
<keyword evidence="1" id="KW-0472">Membrane</keyword>
<name>A0A2M8HBK6_9GAMM</name>
<keyword evidence="3" id="KW-1185">Reference proteome</keyword>
<keyword evidence="1" id="KW-0812">Transmembrane</keyword>
<dbReference type="AlphaFoldDB" id="A0A2M8HBK6"/>
<dbReference type="Proteomes" id="UP000232060">
    <property type="component" value="Unassembled WGS sequence"/>
</dbReference>
<organism evidence="2 3">
    <name type="scientific">Aeromonas lusitana</name>
    <dbReference type="NCBI Taxonomy" id="931529"/>
    <lineage>
        <taxon>Bacteria</taxon>
        <taxon>Pseudomonadati</taxon>
        <taxon>Pseudomonadota</taxon>
        <taxon>Gammaproteobacteria</taxon>
        <taxon>Aeromonadales</taxon>
        <taxon>Aeromonadaceae</taxon>
        <taxon>Aeromonas</taxon>
    </lineage>
</organism>
<dbReference type="RefSeq" id="WP_100859404.1">
    <property type="nucleotide sequence ID" value="NZ_PGCP01000010.1"/>
</dbReference>
<dbReference type="EMBL" id="PGCP01000010">
    <property type="protein sequence ID" value="PJC93851.1"/>
    <property type="molecule type" value="Genomic_DNA"/>
</dbReference>